<gene>
    <name evidence="1" type="ORF">DUNSADRAFT_4401</name>
</gene>
<dbReference type="InterPro" id="IPR027417">
    <property type="entry name" value="P-loop_NTPase"/>
</dbReference>
<feature type="non-terminal residue" evidence="1">
    <location>
        <position position="269"/>
    </location>
</feature>
<feature type="non-terminal residue" evidence="1">
    <location>
        <position position="1"/>
    </location>
</feature>
<evidence type="ECO:0000313" key="1">
    <source>
        <dbReference type="EMBL" id="KAF5837421.1"/>
    </source>
</evidence>
<proteinExistence type="predicted"/>
<organism evidence="1 2">
    <name type="scientific">Dunaliella salina</name>
    <name type="common">Green alga</name>
    <name type="synonym">Protococcus salinus</name>
    <dbReference type="NCBI Taxonomy" id="3046"/>
    <lineage>
        <taxon>Eukaryota</taxon>
        <taxon>Viridiplantae</taxon>
        <taxon>Chlorophyta</taxon>
        <taxon>core chlorophytes</taxon>
        <taxon>Chlorophyceae</taxon>
        <taxon>CS clade</taxon>
        <taxon>Chlamydomonadales</taxon>
        <taxon>Dunaliellaceae</taxon>
        <taxon>Dunaliella</taxon>
    </lineage>
</organism>
<keyword evidence="2" id="KW-1185">Reference proteome</keyword>
<reference evidence="1" key="1">
    <citation type="submission" date="2017-08" db="EMBL/GenBank/DDBJ databases">
        <authorList>
            <person name="Polle J.E."/>
            <person name="Barry K."/>
            <person name="Cushman J."/>
            <person name="Schmutz J."/>
            <person name="Tran D."/>
            <person name="Hathwaick L.T."/>
            <person name="Yim W.C."/>
            <person name="Jenkins J."/>
            <person name="Mckie-Krisberg Z.M."/>
            <person name="Prochnik S."/>
            <person name="Lindquist E."/>
            <person name="Dockter R.B."/>
            <person name="Adam C."/>
            <person name="Molina H."/>
            <person name="Bunkerborg J."/>
            <person name="Jin E."/>
            <person name="Buchheim M."/>
            <person name="Magnuson J."/>
        </authorList>
    </citation>
    <scope>NUCLEOTIDE SEQUENCE</scope>
    <source>
        <strain evidence="1">CCAP 19/18</strain>
    </source>
</reference>
<dbReference type="Gene3D" id="1.20.120.1240">
    <property type="entry name" value="Dynamin, middle domain"/>
    <property type="match status" value="1"/>
</dbReference>
<name>A0ABQ7GS27_DUNSA</name>
<sequence length="269" mass="30138">EAEAAEKAIFRQREALKPLTSDPVLRNRLGIQALVIQLSDLLIRCIKEQLPKTLQQVKERLELVEADLKCLPPAIDRSKRAALITRTLRDLSLLLDPNIIHKQPQPDEMKQLHQGLRASRKTFAQEVLTRRPIFRDPSGGLLDYKEDWEPPLPAGATSSAMTETQVQEIVGRNRTSELPTEVPTSARVEIIAAFMNTWEGLAYSFLRDRATAFGHALLQLISVQPLLRDCPELCSEFSKSKALAYMKLWAPDPAGSTADVMADVMAIHK</sequence>
<dbReference type="Gene3D" id="3.40.50.300">
    <property type="entry name" value="P-loop containing nucleotide triphosphate hydrolases"/>
    <property type="match status" value="1"/>
</dbReference>
<dbReference type="EMBL" id="MU069616">
    <property type="protein sequence ID" value="KAF5837421.1"/>
    <property type="molecule type" value="Genomic_DNA"/>
</dbReference>
<accession>A0ABQ7GS27</accession>
<evidence type="ECO:0000313" key="2">
    <source>
        <dbReference type="Proteomes" id="UP000815325"/>
    </source>
</evidence>
<protein>
    <submittedName>
        <fullName evidence="1">Uncharacterized protein</fullName>
    </submittedName>
</protein>
<comment type="caution">
    <text evidence="1">The sequence shown here is derived from an EMBL/GenBank/DDBJ whole genome shotgun (WGS) entry which is preliminary data.</text>
</comment>
<dbReference type="Proteomes" id="UP000815325">
    <property type="component" value="Unassembled WGS sequence"/>
</dbReference>